<reference evidence="7 8" key="1">
    <citation type="submission" date="2024-01" db="EMBL/GenBank/DDBJ databases">
        <title>Hyphobacterium bacterium isolated from marine sediment.</title>
        <authorList>
            <person name="Zhao S."/>
        </authorList>
    </citation>
    <scope>NUCLEOTIDE SEQUENCE [LARGE SCALE GENOMIC DNA]</scope>
    <source>
        <strain evidence="8">HN65</strain>
    </source>
</reference>
<keyword evidence="5" id="KW-0963">Cytoplasm</keyword>
<evidence type="ECO:0000256" key="2">
    <source>
        <dbReference type="ARBA" id="ARBA00022741"/>
    </source>
</evidence>
<comment type="similarity">
    <text evidence="1 5">Belongs to the CoaE family.</text>
</comment>
<dbReference type="GO" id="GO:0004140">
    <property type="term" value="F:dephospho-CoA kinase activity"/>
    <property type="evidence" value="ECO:0007669"/>
    <property type="project" value="UniProtKB-EC"/>
</dbReference>
<protein>
    <recommendedName>
        <fullName evidence="5 6">Dephospho-CoA kinase</fullName>
        <ecNumber evidence="5 6">2.7.1.24</ecNumber>
    </recommendedName>
    <alternativeName>
        <fullName evidence="5">Dephosphocoenzyme A kinase</fullName>
    </alternativeName>
</protein>
<dbReference type="NCBIfam" id="TIGR00152">
    <property type="entry name" value="dephospho-CoA kinase"/>
    <property type="match status" value="1"/>
</dbReference>
<evidence type="ECO:0000256" key="6">
    <source>
        <dbReference type="NCBIfam" id="TIGR00152"/>
    </source>
</evidence>
<evidence type="ECO:0000256" key="4">
    <source>
        <dbReference type="ARBA" id="ARBA00022993"/>
    </source>
</evidence>
<dbReference type="SUPFAM" id="SSF52540">
    <property type="entry name" value="P-loop containing nucleoside triphosphate hydrolases"/>
    <property type="match status" value="1"/>
</dbReference>
<keyword evidence="5 7" id="KW-0808">Transferase</keyword>
<keyword evidence="3 5" id="KW-0067">ATP-binding</keyword>
<dbReference type="InterPro" id="IPR027417">
    <property type="entry name" value="P-loop_NTPase"/>
</dbReference>
<comment type="caution">
    <text evidence="7">The sequence shown here is derived from an EMBL/GenBank/DDBJ whole genome shotgun (WGS) entry which is preliminary data.</text>
</comment>
<accession>A0ABU7LRV0</accession>
<evidence type="ECO:0000256" key="3">
    <source>
        <dbReference type="ARBA" id="ARBA00022840"/>
    </source>
</evidence>
<gene>
    <name evidence="5 7" type="primary">coaE</name>
    <name evidence="7" type="ORF">V0U79_09660</name>
</gene>
<organism evidence="7 8">
    <name type="scientific">Hyphobacterium lacteum</name>
    <dbReference type="NCBI Taxonomy" id="3116575"/>
    <lineage>
        <taxon>Bacteria</taxon>
        <taxon>Pseudomonadati</taxon>
        <taxon>Pseudomonadota</taxon>
        <taxon>Alphaproteobacteria</taxon>
        <taxon>Maricaulales</taxon>
        <taxon>Maricaulaceae</taxon>
        <taxon>Hyphobacterium</taxon>
    </lineage>
</organism>
<dbReference type="PANTHER" id="PTHR10695">
    <property type="entry name" value="DEPHOSPHO-COA KINASE-RELATED"/>
    <property type="match status" value="1"/>
</dbReference>
<comment type="subcellular location">
    <subcellularLocation>
        <location evidence="5">Cytoplasm</location>
    </subcellularLocation>
</comment>
<keyword evidence="2 5" id="KW-0547">Nucleotide-binding</keyword>
<dbReference type="HAMAP" id="MF_00376">
    <property type="entry name" value="Dephospho_CoA_kinase"/>
    <property type="match status" value="1"/>
</dbReference>
<evidence type="ECO:0000256" key="1">
    <source>
        <dbReference type="ARBA" id="ARBA00009018"/>
    </source>
</evidence>
<name>A0ABU7LRV0_9PROT</name>
<dbReference type="PANTHER" id="PTHR10695:SF46">
    <property type="entry name" value="BIFUNCTIONAL COENZYME A SYNTHASE-RELATED"/>
    <property type="match status" value="1"/>
</dbReference>
<dbReference type="CDD" id="cd02022">
    <property type="entry name" value="DPCK"/>
    <property type="match status" value="1"/>
</dbReference>
<keyword evidence="4 5" id="KW-0173">Coenzyme A biosynthesis</keyword>
<proteinExistence type="inferred from homology"/>
<comment type="catalytic activity">
    <reaction evidence="5">
        <text>3'-dephospho-CoA + ATP = ADP + CoA + H(+)</text>
        <dbReference type="Rhea" id="RHEA:18245"/>
        <dbReference type="ChEBI" id="CHEBI:15378"/>
        <dbReference type="ChEBI" id="CHEBI:30616"/>
        <dbReference type="ChEBI" id="CHEBI:57287"/>
        <dbReference type="ChEBI" id="CHEBI:57328"/>
        <dbReference type="ChEBI" id="CHEBI:456216"/>
        <dbReference type="EC" id="2.7.1.24"/>
    </reaction>
</comment>
<dbReference type="Gene3D" id="3.40.50.300">
    <property type="entry name" value="P-loop containing nucleotide triphosphate hydrolases"/>
    <property type="match status" value="1"/>
</dbReference>
<keyword evidence="5 7" id="KW-0418">Kinase</keyword>
<sequence>MSPYKLGLTGSIGMGKSTTAKMFAEAGIPVFDSDAVVHALYAAGGDAVAPVEAAFPGVVTRTGISREKLSEALARDPSGFDRLNAIVHPLVAARRADFLEAAAKSGQDLVIFDIPLLFETGGEAWVDGVLVVTAPADIQAARVLERPGMTREKFAQILSRQMPDEEKRNRADFIIDTSKGFDFARKAVDELIAKLSHQSNHGTH</sequence>
<dbReference type="EC" id="2.7.1.24" evidence="5 6"/>
<evidence type="ECO:0000256" key="5">
    <source>
        <dbReference type="HAMAP-Rule" id="MF_00376"/>
    </source>
</evidence>
<comment type="function">
    <text evidence="5">Catalyzes the phosphorylation of the 3'-hydroxyl group of dephosphocoenzyme A to form coenzyme A.</text>
</comment>
<dbReference type="InterPro" id="IPR001977">
    <property type="entry name" value="Depp_CoAkinase"/>
</dbReference>
<comment type="pathway">
    <text evidence="5">Cofactor biosynthesis; coenzyme A biosynthesis; CoA from (R)-pantothenate: step 5/5.</text>
</comment>
<keyword evidence="8" id="KW-1185">Reference proteome</keyword>
<evidence type="ECO:0000313" key="8">
    <source>
        <dbReference type="Proteomes" id="UP001354971"/>
    </source>
</evidence>
<dbReference type="EMBL" id="JAZDRP010000005">
    <property type="protein sequence ID" value="MEE2526633.1"/>
    <property type="molecule type" value="Genomic_DNA"/>
</dbReference>
<dbReference type="Pfam" id="PF01121">
    <property type="entry name" value="CoaE"/>
    <property type="match status" value="1"/>
</dbReference>
<dbReference type="Proteomes" id="UP001354971">
    <property type="component" value="Unassembled WGS sequence"/>
</dbReference>
<dbReference type="PROSITE" id="PS51219">
    <property type="entry name" value="DPCK"/>
    <property type="match status" value="1"/>
</dbReference>
<feature type="binding site" evidence="5">
    <location>
        <begin position="13"/>
        <end position="18"/>
    </location>
    <ligand>
        <name>ATP</name>
        <dbReference type="ChEBI" id="CHEBI:30616"/>
    </ligand>
</feature>
<evidence type="ECO:0000313" key="7">
    <source>
        <dbReference type="EMBL" id="MEE2526633.1"/>
    </source>
</evidence>
<dbReference type="RefSeq" id="WP_330199295.1">
    <property type="nucleotide sequence ID" value="NZ_JAZDRP010000005.1"/>
</dbReference>